<evidence type="ECO:0000259" key="2">
    <source>
        <dbReference type="Pfam" id="PF10105"/>
    </source>
</evidence>
<organism evidence="3 4">
    <name type="scientific">Thermostaphylospora chromogena</name>
    <dbReference type="NCBI Taxonomy" id="35622"/>
    <lineage>
        <taxon>Bacteria</taxon>
        <taxon>Bacillati</taxon>
        <taxon>Actinomycetota</taxon>
        <taxon>Actinomycetes</taxon>
        <taxon>Streptosporangiales</taxon>
        <taxon>Thermomonosporaceae</taxon>
        <taxon>Thermostaphylospora</taxon>
    </lineage>
</organism>
<keyword evidence="4" id="KW-1185">Reference proteome</keyword>
<feature type="compositionally biased region" description="Basic and acidic residues" evidence="1">
    <location>
        <begin position="223"/>
        <end position="248"/>
    </location>
</feature>
<dbReference type="NCBIfam" id="TIGR03936">
    <property type="entry name" value="sam_1_link_chp"/>
    <property type="match status" value="1"/>
</dbReference>
<feature type="region of interest" description="Disordered" evidence="1">
    <location>
        <begin position="215"/>
        <end position="264"/>
    </location>
</feature>
<sequence length="264" mass="28351">MQRLRVRYAKRGRLRFTSHRDISRAVERAVRRAGIPVAYSAGFTPHPKISYAGAAPTGVASEAEYLEIGVTRPCEPEKIRADLDRSLPQGLDVLDVVEAREGGLADRLEASVWELRLPGADADDAAVAVEKFLAADTVQVERLTKKGLRSFDARSAVLSLTVQEGTGGAAGRVPERSCVILRMVVRHDTPAVRPDDVLKALRLVAGFAPPVPPEVTRLAQGPLDERTGEPADPFDLDRDGVRGADRGVSRGGDPDATGHVVGDL</sequence>
<feature type="domain" description="DUF2344" evidence="2">
    <location>
        <begin position="3"/>
        <end position="194"/>
    </location>
</feature>
<dbReference type="Pfam" id="PF10105">
    <property type="entry name" value="DUF2344"/>
    <property type="match status" value="1"/>
</dbReference>
<name>A0A1H1I5A1_9ACTN</name>
<dbReference type="AlphaFoldDB" id="A0A1H1I5A1"/>
<evidence type="ECO:0000313" key="4">
    <source>
        <dbReference type="Proteomes" id="UP000217103"/>
    </source>
</evidence>
<evidence type="ECO:0000313" key="3">
    <source>
        <dbReference type="EMBL" id="SDR32820.1"/>
    </source>
</evidence>
<reference evidence="3 4" key="1">
    <citation type="submission" date="2016-10" db="EMBL/GenBank/DDBJ databases">
        <authorList>
            <person name="de Groot N.N."/>
        </authorList>
    </citation>
    <scope>NUCLEOTIDE SEQUENCE [LARGE SCALE GENOMIC DNA]</scope>
    <source>
        <strain evidence="3 4">DSM 43794</strain>
    </source>
</reference>
<proteinExistence type="predicted"/>
<dbReference type="InterPro" id="IPR018768">
    <property type="entry name" value="DUF2344"/>
</dbReference>
<dbReference type="Proteomes" id="UP000217103">
    <property type="component" value="Unassembled WGS sequence"/>
</dbReference>
<accession>A0A1H1I5A1</accession>
<protein>
    <submittedName>
        <fullName evidence="3">Radical SAM-linked protein</fullName>
    </submittedName>
</protein>
<gene>
    <name evidence="3" type="ORF">SAMN04489764_5211</name>
</gene>
<evidence type="ECO:0000256" key="1">
    <source>
        <dbReference type="SAM" id="MobiDB-lite"/>
    </source>
</evidence>
<dbReference type="EMBL" id="FNKK01000002">
    <property type="protein sequence ID" value="SDR32820.1"/>
    <property type="molecule type" value="Genomic_DNA"/>
</dbReference>
<dbReference type="OrthoDB" id="9780488at2"/>
<dbReference type="STRING" id="35622.SAMN04489764_5211"/>